<dbReference type="SUPFAM" id="SSF81324">
    <property type="entry name" value="Voltage-gated potassium channels"/>
    <property type="match status" value="1"/>
</dbReference>
<dbReference type="AlphaFoldDB" id="V4A1Z5"/>
<evidence type="ECO:0000256" key="2">
    <source>
        <dbReference type="ARBA" id="ARBA00022448"/>
    </source>
</evidence>
<feature type="transmembrane region" description="Helical" evidence="12">
    <location>
        <begin position="318"/>
        <end position="338"/>
    </location>
</feature>
<evidence type="ECO:0000256" key="4">
    <source>
        <dbReference type="ARBA" id="ARBA00022692"/>
    </source>
</evidence>
<dbReference type="EMBL" id="KB201304">
    <property type="protein sequence ID" value="ESO97828.1"/>
    <property type="molecule type" value="Genomic_DNA"/>
</dbReference>
<feature type="transmembrane region" description="Helical" evidence="12">
    <location>
        <begin position="377"/>
        <end position="401"/>
    </location>
</feature>
<dbReference type="GeneID" id="20229745"/>
<evidence type="ECO:0000256" key="9">
    <source>
        <dbReference type="ARBA" id="ARBA00023065"/>
    </source>
</evidence>
<dbReference type="InterPro" id="IPR003131">
    <property type="entry name" value="T1-type_BTB"/>
</dbReference>
<keyword evidence="6" id="KW-0851">Voltage-gated channel</keyword>
<dbReference type="RefSeq" id="XP_009051671.1">
    <property type="nucleotide sequence ID" value="XM_009053423.1"/>
</dbReference>
<dbReference type="InterPro" id="IPR003974">
    <property type="entry name" value="K_chnl_volt-dep_Kv3"/>
</dbReference>
<dbReference type="Pfam" id="PF02214">
    <property type="entry name" value="BTB_2"/>
    <property type="match status" value="1"/>
</dbReference>
<dbReference type="InterPro" id="IPR027359">
    <property type="entry name" value="Volt_channel_dom_sf"/>
</dbReference>
<feature type="transmembrane region" description="Helical" evidence="12">
    <location>
        <begin position="243"/>
        <end position="267"/>
    </location>
</feature>
<feature type="transmembrane region" description="Helical" evidence="12">
    <location>
        <begin position="273"/>
        <end position="292"/>
    </location>
</feature>
<feature type="transmembrane region" description="Helical" evidence="12">
    <location>
        <begin position="210"/>
        <end position="231"/>
    </location>
</feature>
<dbReference type="HOGENOM" id="CLU_011722_4_1_1"/>
<keyword evidence="4 12" id="KW-0812">Transmembrane</keyword>
<dbReference type="CTD" id="20229745"/>
<organism evidence="14 15">
    <name type="scientific">Lottia gigantea</name>
    <name type="common">Giant owl limpet</name>
    <dbReference type="NCBI Taxonomy" id="225164"/>
    <lineage>
        <taxon>Eukaryota</taxon>
        <taxon>Metazoa</taxon>
        <taxon>Spiralia</taxon>
        <taxon>Lophotrochozoa</taxon>
        <taxon>Mollusca</taxon>
        <taxon>Gastropoda</taxon>
        <taxon>Patellogastropoda</taxon>
        <taxon>Lottioidea</taxon>
        <taxon>Lottiidae</taxon>
        <taxon>Lottia</taxon>
    </lineage>
</organism>
<keyword evidence="11" id="KW-0407">Ion channel</keyword>
<evidence type="ECO:0000256" key="12">
    <source>
        <dbReference type="SAM" id="Phobius"/>
    </source>
</evidence>
<dbReference type="PRINTS" id="PR00169">
    <property type="entry name" value="KCHANNEL"/>
</dbReference>
<dbReference type="GO" id="GO:0008076">
    <property type="term" value="C:voltage-gated potassium channel complex"/>
    <property type="evidence" value="ECO:0007669"/>
    <property type="project" value="InterPro"/>
</dbReference>
<dbReference type="GO" id="GO:0001508">
    <property type="term" value="P:action potential"/>
    <property type="evidence" value="ECO:0007669"/>
    <property type="project" value="TreeGrafter"/>
</dbReference>
<dbReference type="InterPro" id="IPR000210">
    <property type="entry name" value="BTB/POZ_dom"/>
</dbReference>
<dbReference type="InterPro" id="IPR003968">
    <property type="entry name" value="K_chnl_volt-dep_Kv"/>
</dbReference>
<dbReference type="PANTHER" id="PTHR11537">
    <property type="entry name" value="VOLTAGE-GATED POTASSIUM CHANNEL"/>
    <property type="match status" value="1"/>
</dbReference>
<reference evidence="14 15" key="1">
    <citation type="journal article" date="2013" name="Nature">
        <title>Insights into bilaterian evolution from three spiralian genomes.</title>
        <authorList>
            <person name="Simakov O."/>
            <person name="Marletaz F."/>
            <person name="Cho S.J."/>
            <person name="Edsinger-Gonzales E."/>
            <person name="Havlak P."/>
            <person name="Hellsten U."/>
            <person name="Kuo D.H."/>
            <person name="Larsson T."/>
            <person name="Lv J."/>
            <person name="Arendt D."/>
            <person name="Savage R."/>
            <person name="Osoegawa K."/>
            <person name="de Jong P."/>
            <person name="Grimwood J."/>
            <person name="Chapman J.A."/>
            <person name="Shapiro H."/>
            <person name="Aerts A."/>
            <person name="Otillar R.P."/>
            <person name="Terry A.Y."/>
            <person name="Boore J.L."/>
            <person name="Grigoriev I.V."/>
            <person name="Lindberg D.R."/>
            <person name="Seaver E.C."/>
            <person name="Weisblat D.A."/>
            <person name="Putnam N.H."/>
            <person name="Rokhsar D.S."/>
        </authorList>
    </citation>
    <scope>NUCLEOTIDE SEQUENCE [LARGE SCALE GENOMIC DNA]</scope>
</reference>
<gene>
    <name evidence="14" type="ORF">LOTGIDRAFT_103410</name>
</gene>
<sequence>MELVQINVGGKVFLTTKSTLSKIPNTKLSDLKETSSHYRTEFKDFYFDRDPEAFSCILNLYRTSELHLTYKVCGNAIRTELEYWGIDVNIVRSCCWKKLFEVDEDETILKTLKKGISTCDVMYGDHSSSKRQILKNRIWILLDKPNSSTAAKIWNWIYLLLVIISAGIFCLETIAFRVPKSQIDGTNSTEVFNVSNPKIREFISTELHPALMIIEIICLIVFTLELALRSLCCPAGTAFLKSFLNIVDILTVLVGWTAVIVDMFFFFTGELETLLLANVSFGLRCCYILRLFRFFRLKEKYIGLKVMWLAILQSKDELMLLVISSLILSTILGSTTYYCELENPVFSSIPQAIWWAIITMTTVGYGDIYPISPIGKCVGTVCSLCGLLIISMPIAIIAANFNQYHRQNKQLQCILNDRYRSQIKTKKETHISGCL</sequence>
<dbReference type="OMA" id="YCEFDNN"/>
<dbReference type="Proteomes" id="UP000030746">
    <property type="component" value="Unassembled WGS sequence"/>
</dbReference>
<dbReference type="Pfam" id="PF00520">
    <property type="entry name" value="Ion_trans"/>
    <property type="match status" value="1"/>
</dbReference>
<dbReference type="Gene3D" id="1.10.287.70">
    <property type="match status" value="1"/>
</dbReference>
<dbReference type="STRING" id="225164.V4A1Z5"/>
<accession>V4A1Z5</accession>
<dbReference type="InterPro" id="IPR011333">
    <property type="entry name" value="SKP1/BTB/POZ_sf"/>
</dbReference>
<name>V4A1Z5_LOTGI</name>
<dbReference type="PANTHER" id="PTHR11537:SF254">
    <property type="entry name" value="POTASSIUM VOLTAGE-GATED CHANNEL PROTEIN SHAB"/>
    <property type="match status" value="1"/>
</dbReference>
<keyword evidence="10 12" id="KW-0472">Membrane</keyword>
<evidence type="ECO:0000256" key="8">
    <source>
        <dbReference type="ARBA" id="ARBA00022989"/>
    </source>
</evidence>
<evidence type="ECO:0000256" key="1">
    <source>
        <dbReference type="ARBA" id="ARBA00004141"/>
    </source>
</evidence>
<keyword evidence="5" id="KW-0631">Potassium channel</keyword>
<keyword evidence="15" id="KW-1185">Reference proteome</keyword>
<keyword evidence="8 12" id="KW-1133">Transmembrane helix</keyword>
<dbReference type="SUPFAM" id="SSF54695">
    <property type="entry name" value="POZ domain"/>
    <property type="match status" value="1"/>
</dbReference>
<dbReference type="FunFam" id="1.10.287.70:FF:000028">
    <property type="entry name" value="potassium voltage-gated channel subfamily D member 3"/>
    <property type="match status" value="1"/>
</dbReference>
<dbReference type="SMART" id="SM00225">
    <property type="entry name" value="BTB"/>
    <property type="match status" value="1"/>
</dbReference>
<feature type="transmembrane region" description="Helical" evidence="12">
    <location>
        <begin position="344"/>
        <end position="365"/>
    </location>
</feature>
<feature type="domain" description="BTB" evidence="13">
    <location>
        <begin position="2"/>
        <end position="102"/>
    </location>
</feature>
<evidence type="ECO:0000256" key="7">
    <source>
        <dbReference type="ARBA" id="ARBA00022958"/>
    </source>
</evidence>
<dbReference type="InterPro" id="IPR005821">
    <property type="entry name" value="Ion_trans_dom"/>
</dbReference>
<keyword evidence="7" id="KW-0630">Potassium</keyword>
<evidence type="ECO:0000313" key="14">
    <source>
        <dbReference type="EMBL" id="ESO97828.1"/>
    </source>
</evidence>
<evidence type="ECO:0000256" key="11">
    <source>
        <dbReference type="ARBA" id="ARBA00023303"/>
    </source>
</evidence>
<dbReference type="Gene3D" id="1.20.120.350">
    <property type="entry name" value="Voltage-gated potassium channels. Chain C"/>
    <property type="match status" value="1"/>
</dbReference>
<keyword evidence="9" id="KW-0406">Ion transport</keyword>
<keyword evidence="2" id="KW-0813">Transport</keyword>
<evidence type="ECO:0000256" key="6">
    <source>
        <dbReference type="ARBA" id="ARBA00022882"/>
    </source>
</evidence>
<dbReference type="GO" id="GO:0005249">
    <property type="term" value="F:voltage-gated potassium channel activity"/>
    <property type="evidence" value="ECO:0007669"/>
    <property type="project" value="InterPro"/>
</dbReference>
<evidence type="ECO:0000259" key="13">
    <source>
        <dbReference type="SMART" id="SM00225"/>
    </source>
</evidence>
<keyword evidence="3" id="KW-0633">Potassium transport</keyword>
<dbReference type="Gene3D" id="3.30.710.10">
    <property type="entry name" value="Potassium Channel Kv1.1, Chain A"/>
    <property type="match status" value="1"/>
</dbReference>
<dbReference type="PRINTS" id="PR01491">
    <property type="entry name" value="KVCHANNEL"/>
</dbReference>
<dbReference type="InterPro" id="IPR028325">
    <property type="entry name" value="VG_K_chnl"/>
</dbReference>
<comment type="subcellular location">
    <subcellularLocation>
        <location evidence="1">Membrane</location>
        <topology evidence="1">Multi-pass membrane protein</topology>
    </subcellularLocation>
</comment>
<proteinExistence type="predicted"/>
<dbReference type="KEGG" id="lgi:LOTGIDRAFT_103410"/>
<dbReference type="PRINTS" id="PR01498">
    <property type="entry name" value="SHAWCHANNEL"/>
</dbReference>
<dbReference type="OrthoDB" id="10025005at2759"/>
<protein>
    <recommendedName>
        <fullName evidence="13">BTB domain-containing protein</fullName>
    </recommendedName>
</protein>
<evidence type="ECO:0000256" key="5">
    <source>
        <dbReference type="ARBA" id="ARBA00022826"/>
    </source>
</evidence>
<feature type="transmembrane region" description="Helical" evidence="12">
    <location>
        <begin position="156"/>
        <end position="176"/>
    </location>
</feature>
<evidence type="ECO:0000256" key="3">
    <source>
        <dbReference type="ARBA" id="ARBA00022538"/>
    </source>
</evidence>
<dbReference type="GO" id="GO:0051260">
    <property type="term" value="P:protein homooligomerization"/>
    <property type="evidence" value="ECO:0007669"/>
    <property type="project" value="InterPro"/>
</dbReference>
<evidence type="ECO:0000313" key="15">
    <source>
        <dbReference type="Proteomes" id="UP000030746"/>
    </source>
</evidence>
<evidence type="ECO:0000256" key="10">
    <source>
        <dbReference type="ARBA" id="ARBA00023136"/>
    </source>
</evidence>